<proteinExistence type="predicted"/>
<keyword evidence="2" id="KW-1185">Reference proteome</keyword>
<accession>A0A8J4E5Y9</accession>
<dbReference type="AlphaFoldDB" id="A0A8J4E5Y9"/>
<organism evidence="1 2">
    <name type="scientific">Virgisporangium aurantiacum</name>
    <dbReference type="NCBI Taxonomy" id="175570"/>
    <lineage>
        <taxon>Bacteria</taxon>
        <taxon>Bacillati</taxon>
        <taxon>Actinomycetota</taxon>
        <taxon>Actinomycetes</taxon>
        <taxon>Micromonosporales</taxon>
        <taxon>Micromonosporaceae</taxon>
        <taxon>Virgisporangium</taxon>
    </lineage>
</organism>
<name>A0A8J4E5Y9_9ACTN</name>
<reference evidence="1" key="1">
    <citation type="submission" date="2021-01" db="EMBL/GenBank/DDBJ databases">
        <title>Whole genome shotgun sequence of Virgisporangium aurantiacum NBRC 16421.</title>
        <authorList>
            <person name="Komaki H."/>
            <person name="Tamura T."/>
        </authorList>
    </citation>
    <scope>NUCLEOTIDE SEQUENCE</scope>
    <source>
        <strain evidence="1">NBRC 16421</strain>
    </source>
</reference>
<evidence type="ECO:0000313" key="1">
    <source>
        <dbReference type="EMBL" id="GIJ63520.1"/>
    </source>
</evidence>
<gene>
    <name evidence="1" type="ORF">Vau01_110360</name>
</gene>
<dbReference type="EMBL" id="BOPG01000097">
    <property type="protein sequence ID" value="GIJ63520.1"/>
    <property type="molecule type" value="Genomic_DNA"/>
</dbReference>
<dbReference type="Proteomes" id="UP000612585">
    <property type="component" value="Unassembled WGS sequence"/>
</dbReference>
<comment type="caution">
    <text evidence="1">The sequence shown here is derived from an EMBL/GenBank/DDBJ whole genome shotgun (WGS) entry which is preliminary data.</text>
</comment>
<evidence type="ECO:0000313" key="2">
    <source>
        <dbReference type="Proteomes" id="UP000612585"/>
    </source>
</evidence>
<sequence>MIVRRESGVPLAGRLAYAGAEYAFRFDVASAADLLDRAGGSGLAAVSIGTLQIEVGVATRRALFVWGMHPKARWIEAALPQPSWEGCAVVIGPEVEYAPGTSVPIADFGEWNTVYDPTTGWVRVSADSGPEDELSEVASGVLIGVVKDHLASVWLMPVFE</sequence>
<protein>
    <submittedName>
        <fullName evidence="1">Uncharacterized protein</fullName>
    </submittedName>
</protein>